<evidence type="ECO:0000313" key="3">
    <source>
        <dbReference type="Proteomes" id="UP000823824"/>
    </source>
</evidence>
<reference evidence="2" key="2">
    <citation type="submission" date="2021-04" db="EMBL/GenBank/DDBJ databases">
        <authorList>
            <person name="Gilroy R."/>
        </authorList>
    </citation>
    <scope>NUCLEOTIDE SEQUENCE</scope>
    <source>
        <strain evidence="2">ChiBcec18-1249</strain>
    </source>
</reference>
<feature type="region of interest" description="Disordered" evidence="1">
    <location>
        <begin position="23"/>
        <end position="165"/>
    </location>
</feature>
<dbReference type="AlphaFoldDB" id="A0A9D2LGV6"/>
<accession>A0A9D2LGV6</accession>
<proteinExistence type="predicted"/>
<evidence type="ECO:0000256" key="1">
    <source>
        <dbReference type="SAM" id="MobiDB-lite"/>
    </source>
</evidence>
<comment type="caution">
    <text evidence="2">The sequence shown here is derived from an EMBL/GenBank/DDBJ whole genome shotgun (WGS) entry which is preliminary data.</text>
</comment>
<organism evidence="2 3">
    <name type="scientific">Candidatus Oscillibacter excrementigallinarum</name>
    <dbReference type="NCBI Taxonomy" id="2838716"/>
    <lineage>
        <taxon>Bacteria</taxon>
        <taxon>Bacillati</taxon>
        <taxon>Bacillota</taxon>
        <taxon>Clostridia</taxon>
        <taxon>Eubacteriales</taxon>
        <taxon>Oscillospiraceae</taxon>
        <taxon>Oscillibacter</taxon>
    </lineage>
</organism>
<dbReference type="Proteomes" id="UP000823824">
    <property type="component" value="Unassembled WGS sequence"/>
</dbReference>
<sequence length="186" mass="19024">MEYIREMLLRQRTALARLMLGGAAEETSETVSAPAADRREAAVPAERGTGRSKMAAGGREVRRSAAADAGEGSAADTAAPAGEILRQALARKSAARQRAAASGLAGAGETALPLPSSRRQTAGGEVRSPGGGGSVRPGGDEGAETAGVLWEVQQPGAADAGDSAKALSRTFQRDARRYDGGFQLYD</sequence>
<name>A0A9D2LGV6_9FIRM</name>
<evidence type="ECO:0000313" key="2">
    <source>
        <dbReference type="EMBL" id="HJB12433.1"/>
    </source>
</evidence>
<gene>
    <name evidence="2" type="ORF">H9787_01825</name>
</gene>
<protein>
    <submittedName>
        <fullName evidence="2">Uncharacterized protein</fullName>
    </submittedName>
</protein>
<feature type="compositionally biased region" description="Low complexity" evidence="1">
    <location>
        <begin position="66"/>
        <end position="108"/>
    </location>
</feature>
<reference evidence="2" key="1">
    <citation type="journal article" date="2021" name="PeerJ">
        <title>Extensive microbial diversity within the chicken gut microbiome revealed by metagenomics and culture.</title>
        <authorList>
            <person name="Gilroy R."/>
            <person name="Ravi A."/>
            <person name="Getino M."/>
            <person name="Pursley I."/>
            <person name="Horton D.L."/>
            <person name="Alikhan N.F."/>
            <person name="Baker D."/>
            <person name="Gharbi K."/>
            <person name="Hall N."/>
            <person name="Watson M."/>
            <person name="Adriaenssens E.M."/>
            <person name="Foster-Nyarko E."/>
            <person name="Jarju S."/>
            <person name="Secka A."/>
            <person name="Antonio M."/>
            <person name="Oren A."/>
            <person name="Chaudhuri R.R."/>
            <person name="La Ragione R."/>
            <person name="Hildebrand F."/>
            <person name="Pallen M.J."/>
        </authorList>
    </citation>
    <scope>NUCLEOTIDE SEQUENCE</scope>
    <source>
        <strain evidence="2">ChiBcec18-1249</strain>
    </source>
</reference>
<dbReference type="EMBL" id="DWZJ01000013">
    <property type="protein sequence ID" value="HJB12433.1"/>
    <property type="molecule type" value="Genomic_DNA"/>
</dbReference>